<dbReference type="SUPFAM" id="SSF53335">
    <property type="entry name" value="S-adenosyl-L-methionine-dependent methyltransferases"/>
    <property type="match status" value="1"/>
</dbReference>
<dbReference type="AlphaFoldDB" id="A0A3B1CHG9"/>
<gene>
    <name evidence="1" type="ORF">MNBD_NITROSPINAE04-2113</name>
</gene>
<dbReference type="EMBL" id="UOGA01000248">
    <property type="protein sequence ID" value="VAX23418.1"/>
    <property type="molecule type" value="Genomic_DNA"/>
</dbReference>
<reference evidence="1" key="1">
    <citation type="submission" date="2018-06" db="EMBL/GenBank/DDBJ databases">
        <authorList>
            <person name="Zhirakovskaya E."/>
        </authorList>
    </citation>
    <scope>NUCLEOTIDE SEQUENCE</scope>
</reference>
<protein>
    <submittedName>
        <fullName evidence="1">Uncharacterized protein</fullName>
    </submittedName>
</protein>
<dbReference type="Gene3D" id="1.25.40.10">
    <property type="entry name" value="Tetratricopeptide repeat domain"/>
    <property type="match status" value="1"/>
</dbReference>
<evidence type="ECO:0000313" key="1">
    <source>
        <dbReference type="EMBL" id="VAX23418.1"/>
    </source>
</evidence>
<dbReference type="InterPro" id="IPR029063">
    <property type="entry name" value="SAM-dependent_MTases_sf"/>
</dbReference>
<sequence length="303" mass="34581">MPSSLPTDIRFPISCAYELQPKSVLDIGIGFGRWGFLFREFLDVFMGRIYKDTWAVKIDGVEAYEPYIMDHHRAIYDNIFIEDARTYIQRAPHYDLIVIGDMLEHLNMDEAITFFHDVMNKTNGGLLINIPLGKCEQDGHENPYETHRSTWEKENLMELNPTLFQISSYGKNDDGKSGQHGVFFFKKNDYQYFQAIEEGQQYESRGQIDNSAACYERAKNTAPNKPDAYLSLAGIALNKGDINLGLQLLRHVIEVSPDTSDAYLALVSLLKKLDRKEEAAAIIDAGLFRFAGNQEIIEQLESF</sequence>
<accession>A0A3B1CHG9</accession>
<dbReference type="InterPro" id="IPR011990">
    <property type="entry name" value="TPR-like_helical_dom_sf"/>
</dbReference>
<name>A0A3B1CHG9_9ZZZZ</name>
<proteinExistence type="predicted"/>
<organism evidence="1">
    <name type="scientific">hydrothermal vent metagenome</name>
    <dbReference type="NCBI Taxonomy" id="652676"/>
    <lineage>
        <taxon>unclassified sequences</taxon>
        <taxon>metagenomes</taxon>
        <taxon>ecological metagenomes</taxon>
    </lineage>
</organism>
<dbReference type="Gene3D" id="3.40.50.150">
    <property type="entry name" value="Vaccinia Virus protein VP39"/>
    <property type="match status" value="1"/>
</dbReference>
<dbReference type="SUPFAM" id="SSF48452">
    <property type="entry name" value="TPR-like"/>
    <property type="match status" value="1"/>
</dbReference>